<comment type="caution">
    <text evidence="1">The sequence shown here is derived from an EMBL/GenBank/DDBJ whole genome shotgun (WGS) entry which is preliminary data.</text>
</comment>
<dbReference type="Gene3D" id="3.40.50.1820">
    <property type="entry name" value="alpha/beta hydrolase"/>
    <property type="match status" value="1"/>
</dbReference>
<dbReference type="PANTHER" id="PTHR31479">
    <property type="entry name" value="ALPHA/BETA-HYDROLASES SUPERFAMILY PROTEIN"/>
    <property type="match status" value="1"/>
</dbReference>
<dbReference type="OrthoDB" id="581375at2759"/>
<dbReference type="Proteomes" id="UP000636709">
    <property type="component" value="Unassembled WGS sequence"/>
</dbReference>
<evidence type="ECO:0008006" key="3">
    <source>
        <dbReference type="Google" id="ProtNLM"/>
    </source>
</evidence>
<protein>
    <recommendedName>
        <fullName evidence="3">Fungal lipase-like domain-containing protein</fullName>
    </recommendedName>
</protein>
<organism evidence="1 2">
    <name type="scientific">Digitaria exilis</name>
    <dbReference type="NCBI Taxonomy" id="1010633"/>
    <lineage>
        <taxon>Eukaryota</taxon>
        <taxon>Viridiplantae</taxon>
        <taxon>Streptophyta</taxon>
        <taxon>Embryophyta</taxon>
        <taxon>Tracheophyta</taxon>
        <taxon>Spermatophyta</taxon>
        <taxon>Magnoliopsida</taxon>
        <taxon>Liliopsida</taxon>
        <taxon>Poales</taxon>
        <taxon>Poaceae</taxon>
        <taxon>PACMAD clade</taxon>
        <taxon>Panicoideae</taxon>
        <taxon>Panicodae</taxon>
        <taxon>Paniceae</taxon>
        <taxon>Anthephorinae</taxon>
        <taxon>Digitaria</taxon>
    </lineage>
</organism>
<keyword evidence="2" id="KW-1185">Reference proteome</keyword>
<sequence>MESDRTSKKEGTSTALAPAWWETFHFRPHCDYKLEVFIIYGAVFEYAPPPGAKVANRRLAPSYVVAFRGTMLAGDPTWTSDVANDIRIGLNKQHSCPRFCHAREMVQKILVDKSSSSSVWLAGHSLGASIALDVGRHMVINRGFNLQTFLFNPPAFPSLAPVIGEKAKWLVYTTGDIGRCILAGIFPHRQNQMEELFQRLAPWVPNLYVNPKDAFCEGFIDYFERREQPDALLLAIATKATLLSYRNVMFNRKSERPHLLPCAKLWKNQSRLKNGGHGLRQWWQPQGSEELVLSSKLYTWPFEACYGA</sequence>
<gene>
    <name evidence="1" type="ORF">HU200_051546</name>
</gene>
<proteinExistence type="predicted"/>
<evidence type="ECO:0000313" key="2">
    <source>
        <dbReference type="Proteomes" id="UP000636709"/>
    </source>
</evidence>
<dbReference type="InterPro" id="IPR029058">
    <property type="entry name" value="AB_hydrolase_fold"/>
</dbReference>
<accession>A0A835B0G5</accession>
<name>A0A835B0G5_9POAL</name>
<dbReference type="EMBL" id="JACEFO010002272">
    <property type="protein sequence ID" value="KAF8669215.1"/>
    <property type="molecule type" value="Genomic_DNA"/>
</dbReference>
<reference evidence="1" key="1">
    <citation type="submission" date="2020-07" db="EMBL/GenBank/DDBJ databases">
        <title>Genome sequence and genetic diversity analysis of an under-domesticated orphan crop, white fonio (Digitaria exilis).</title>
        <authorList>
            <person name="Bennetzen J.L."/>
            <person name="Chen S."/>
            <person name="Ma X."/>
            <person name="Wang X."/>
            <person name="Yssel A.E.J."/>
            <person name="Chaluvadi S.R."/>
            <person name="Johnson M."/>
            <person name="Gangashetty P."/>
            <person name="Hamidou F."/>
            <person name="Sanogo M.D."/>
            <person name="Zwaenepoel A."/>
            <person name="Wallace J."/>
            <person name="Van De Peer Y."/>
            <person name="Van Deynze A."/>
        </authorList>
    </citation>
    <scope>NUCLEOTIDE SEQUENCE</scope>
    <source>
        <tissue evidence="1">Leaves</tissue>
    </source>
</reference>
<dbReference type="SUPFAM" id="SSF53474">
    <property type="entry name" value="alpha/beta-Hydrolases"/>
    <property type="match status" value="1"/>
</dbReference>
<dbReference type="AlphaFoldDB" id="A0A835B0G5"/>
<dbReference type="PANTHER" id="PTHR31479:SF25">
    <property type="entry name" value="OS07G0527900 PROTEIN"/>
    <property type="match status" value="1"/>
</dbReference>
<evidence type="ECO:0000313" key="1">
    <source>
        <dbReference type="EMBL" id="KAF8669215.1"/>
    </source>
</evidence>